<comment type="caution">
    <text evidence="1">The sequence shown here is derived from an EMBL/GenBank/DDBJ whole genome shotgun (WGS) entry which is preliminary data.</text>
</comment>
<organism evidence="1 2">
    <name type="scientific">Mucilaginibacter arboris</name>
    <dbReference type="NCBI Taxonomy" id="2682090"/>
    <lineage>
        <taxon>Bacteria</taxon>
        <taxon>Pseudomonadati</taxon>
        <taxon>Bacteroidota</taxon>
        <taxon>Sphingobacteriia</taxon>
        <taxon>Sphingobacteriales</taxon>
        <taxon>Sphingobacteriaceae</taxon>
        <taxon>Mucilaginibacter</taxon>
    </lineage>
</organism>
<keyword evidence="2" id="KW-1185">Reference proteome</keyword>
<dbReference type="AlphaFoldDB" id="A0A7K1SYP3"/>
<proteinExistence type="predicted"/>
<dbReference type="Proteomes" id="UP000462014">
    <property type="component" value="Unassembled WGS sequence"/>
</dbReference>
<evidence type="ECO:0000313" key="1">
    <source>
        <dbReference type="EMBL" id="MVN22444.1"/>
    </source>
</evidence>
<dbReference type="EMBL" id="WPIK01000011">
    <property type="protein sequence ID" value="MVN22444.1"/>
    <property type="molecule type" value="Genomic_DNA"/>
</dbReference>
<dbReference type="RefSeq" id="WP_157567699.1">
    <property type="nucleotide sequence ID" value="NZ_WPIK01000011.1"/>
</dbReference>
<gene>
    <name evidence="1" type="ORF">GO621_12970</name>
</gene>
<accession>A0A7K1SYP3</accession>
<protein>
    <submittedName>
        <fullName evidence="1">Uncharacterized protein</fullName>
    </submittedName>
</protein>
<name>A0A7K1SYP3_9SPHI</name>
<evidence type="ECO:0000313" key="2">
    <source>
        <dbReference type="Proteomes" id="UP000462014"/>
    </source>
</evidence>
<sequence length="249" mass="28957">MNAFSFNSVKYNFWPLYEAIKLYYPIGIPHDSSLYINYPGIKNLTAVIIENIHNSDNYNRNWVSFQKEISQKFNIEVIGTTYGQAPSFSCDLIIENFEHNQLKRTKKLSLAVSLAGKFFTIYGVDETIITDKNEDNFDSDFHAINALAVSPYKEFELVFKDLKSMVEAKFTSYKFVPFAINSMFIKGLQVRYLFKEECTIYNALFNHLLDTYDTKKSPRGDKHYGYDDWLVEDYNPENDINITLTPPNP</sequence>
<reference evidence="1 2" key="1">
    <citation type="submission" date="2019-12" db="EMBL/GenBank/DDBJ databases">
        <title>Mucilaginibacter sp. HMF7410 genome sequencing and assembly.</title>
        <authorList>
            <person name="Kang H."/>
            <person name="Cha I."/>
            <person name="Kim H."/>
            <person name="Joh K."/>
        </authorList>
    </citation>
    <scope>NUCLEOTIDE SEQUENCE [LARGE SCALE GENOMIC DNA]</scope>
    <source>
        <strain evidence="1 2">HMF7410</strain>
    </source>
</reference>